<keyword evidence="2" id="KW-1185">Reference proteome</keyword>
<dbReference type="Proteomes" id="UP000001133">
    <property type="component" value="Segment"/>
</dbReference>
<dbReference type="PDB" id="6O3H">
    <property type="method" value="EM"/>
    <property type="resolution" value="2.80 A"/>
    <property type="chains" value="H/I/J/K/L/M/N=1-146"/>
</dbReference>
<proteinExistence type="evidence at protein level"/>
<evidence type="ECO:0007829" key="4">
    <source>
        <dbReference type="PDB" id="6O3H"/>
    </source>
</evidence>
<protein>
    <submittedName>
        <fullName evidence="1">Uncharacterized protein</fullName>
    </submittedName>
</protein>
<dbReference type="KEGG" id="vg:5600644"/>
<dbReference type="PDB" id="6BL5">
    <property type="method" value="X-ray"/>
    <property type="resolution" value="1.69 A"/>
    <property type="chains" value="A=2-146"/>
</dbReference>
<accession>A7XXR5</accession>
<keyword evidence="3 4" id="KW-0002">3D-structure</keyword>
<organism evidence="1 2">
    <name type="scientific">Thermus phage P74-26</name>
    <dbReference type="NCBI Taxonomy" id="2914007"/>
    <lineage>
        <taxon>Viruses</taxon>
        <taxon>Duplodnaviria</taxon>
        <taxon>Heunggongvirae</taxon>
        <taxon>Uroviricota</taxon>
        <taxon>Caudoviricetes</taxon>
        <taxon>Oshimavirus</taxon>
        <taxon>Thermus virus P74-26</taxon>
    </lineage>
</organism>
<dbReference type="SMR" id="A7XXR5"/>
<dbReference type="PDBsum" id="6O3H"/>
<dbReference type="PDBsum" id="6BL5"/>
<evidence type="ECO:0000313" key="2">
    <source>
        <dbReference type="Proteomes" id="UP000001133"/>
    </source>
</evidence>
<dbReference type="EMDB" id="EMD-0618"/>
<dbReference type="GeneID" id="5600644"/>
<reference evidence="1 2" key="1">
    <citation type="journal article" date="2008" name="J. Mol. Biol.">
        <title>Genome comparison and proteomic characterization of Thermus thermophilus bacteriophages P23-45 and P74-26: siphoviruses with triplex-forming sequences and the longest known tails.</title>
        <authorList>
            <person name="Minakhin L."/>
            <person name="Goel M."/>
            <person name="Berdygulova Z."/>
            <person name="Ramanculov E."/>
            <person name="Florens L."/>
            <person name="Glazko G."/>
            <person name="Karamychev V.N."/>
            <person name="Slesarev A.I."/>
            <person name="Kozyavkin S.A."/>
            <person name="Khromov I."/>
            <person name="Ackermann H.W."/>
            <person name="Washburn M."/>
            <person name="Mushegian A."/>
            <person name="Severinov K."/>
        </authorList>
    </citation>
    <scope>NUCLEOTIDE SEQUENCE</scope>
</reference>
<name>A7XXR5_BP742</name>
<sequence>MDKIQLFRTIGRVQYWERVPRLHAYGVFALPFPMDPDVEWGNWFAGPHPKAFLVSVHPSGPKAGHVYPTDLSDPDSVANVIGMVLDGHDYEADHNVTVTLRAAVPIEYVQQGIEAPPLQPDPAVLNAAPQLKLKVIKGHYFFDYTR</sequence>
<gene>
    <name evidence="1" type="ORF">P74p87</name>
</gene>
<dbReference type="EMBL" id="EU100884">
    <property type="protein sequence ID" value="ABU97037.1"/>
    <property type="molecule type" value="Genomic_DNA"/>
</dbReference>
<dbReference type="RefSeq" id="YP_001468057.1">
    <property type="nucleotide sequence ID" value="NC_009804.1"/>
</dbReference>
<evidence type="ECO:0007829" key="3">
    <source>
        <dbReference type="PDB" id="6BL5"/>
    </source>
</evidence>
<evidence type="ECO:0000313" key="1">
    <source>
        <dbReference type="EMBL" id="ABU97037.1"/>
    </source>
</evidence>
<reference evidence="3" key="2">
    <citation type="journal article" date="2018" name="Structure">
        <title>A Hyperthermophilic Phage Decoration Protein Suggests Common Evolutionary Origin with Herpesvirus Triplex Proteins and an Anti-CRISPR Protein.</title>
        <authorList>
            <person name="Stone N.P."/>
            <person name="Hilbert B.J."/>
            <person name="Hidalgo D."/>
            <person name="Halloran K.T."/>
            <person name="Lee J."/>
            <person name="Sontheimer E.J."/>
            <person name="Kelch B.A."/>
        </authorList>
    </citation>
    <scope>X-RAY CRYSTALLOGRAPHY (1.69 ANGSTROMS) OF 2-146</scope>
</reference>
<reference evidence="4" key="3">
    <citation type="journal article" date="2019" name="Nat. Commun.">
        <title>Principles for enhancing virus capsid capacity and stability from a thermophilic virus capsid structure.</title>
        <authorList>
            <person name="Stone N.P."/>
            <person name="Demo G."/>
            <person name="Agnello E."/>
            <person name="Kelch B.A."/>
        </authorList>
    </citation>
    <scope>STRUCTURE BY ELECTRON MICROSCOPY (2.80 ANGSTROMS)</scope>
</reference>